<accession>A0AAD9ZFV1</accession>
<name>A0AAD9ZFV1_9LECA</name>
<dbReference type="Proteomes" id="UP001276659">
    <property type="component" value="Unassembled WGS sequence"/>
</dbReference>
<dbReference type="EMBL" id="JASNWA010000004">
    <property type="protein sequence ID" value="KAK3176185.1"/>
    <property type="molecule type" value="Genomic_DNA"/>
</dbReference>
<gene>
    <name evidence="1" type="ORF">OEA41_007508</name>
</gene>
<evidence type="ECO:0000313" key="2">
    <source>
        <dbReference type="Proteomes" id="UP001276659"/>
    </source>
</evidence>
<protein>
    <submittedName>
        <fullName evidence="1">Uncharacterized protein</fullName>
    </submittedName>
</protein>
<reference evidence="1" key="1">
    <citation type="submission" date="2022-11" db="EMBL/GenBank/DDBJ databases">
        <title>Chromosomal genome sequence assembly and mating type (MAT) locus characterization of the leprose asexual lichenized fungus Lepraria neglecta (Nyl.) Erichsen.</title>
        <authorList>
            <person name="Allen J.L."/>
            <person name="Pfeffer B."/>
        </authorList>
    </citation>
    <scope>NUCLEOTIDE SEQUENCE</scope>
    <source>
        <strain evidence="1">Allen 5258</strain>
    </source>
</reference>
<organism evidence="1 2">
    <name type="scientific">Lepraria neglecta</name>
    <dbReference type="NCBI Taxonomy" id="209136"/>
    <lineage>
        <taxon>Eukaryota</taxon>
        <taxon>Fungi</taxon>
        <taxon>Dikarya</taxon>
        <taxon>Ascomycota</taxon>
        <taxon>Pezizomycotina</taxon>
        <taxon>Lecanoromycetes</taxon>
        <taxon>OSLEUM clade</taxon>
        <taxon>Lecanoromycetidae</taxon>
        <taxon>Lecanorales</taxon>
        <taxon>Lecanorineae</taxon>
        <taxon>Stereocaulaceae</taxon>
        <taxon>Lepraria</taxon>
    </lineage>
</organism>
<sequence>MTRTCVRRPDAAEWNRENEVPSEALKREILLVSEPLASRRMNISRLARDLDSMFRFGMLSDICEGQDKKIQFFIGASIELLLGRTTILPRVLRNMAGADLGGE</sequence>
<evidence type="ECO:0000313" key="1">
    <source>
        <dbReference type="EMBL" id="KAK3176185.1"/>
    </source>
</evidence>
<proteinExistence type="predicted"/>
<dbReference type="AlphaFoldDB" id="A0AAD9ZFV1"/>
<comment type="caution">
    <text evidence="1">The sequence shown here is derived from an EMBL/GenBank/DDBJ whole genome shotgun (WGS) entry which is preliminary data.</text>
</comment>
<keyword evidence="2" id="KW-1185">Reference proteome</keyword>